<dbReference type="Proteomes" id="UP001283341">
    <property type="component" value="Unassembled WGS sequence"/>
</dbReference>
<dbReference type="EMBL" id="JAUEDM010000006">
    <property type="protein sequence ID" value="KAK3314756.1"/>
    <property type="molecule type" value="Genomic_DNA"/>
</dbReference>
<organism evidence="2 3">
    <name type="scientific">Apodospora peruviana</name>
    <dbReference type="NCBI Taxonomy" id="516989"/>
    <lineage>
        <taxon>Eukaryota</taxon>
        <taxon>Fungi</taxon>
        <taxon>Dikarya</taxon>
        <taxon>Ascomycota</taxon>
        <taxon>Pezizomycotina</taxon>
        <taxon>Sordariomycetes</taxon>
        <taxon>Sordariomycetidae</taxon>
        <taxon>Sordariales</taxon>
        <taxon>Lasiosphaeriaceae</taxon>
        <taxon>Apodospora</taxon>
    </lineage>
</organism>
<proteinExistence type="predicted"/>
<accession>A0AAE0HXS8</accession>
<evidence type="ECO:0000313" key="2">
    <source>
        <dbReference type="EMBL" id="KAK3314756.1"/>
    </source>
</evidence>
<keyword evidence="3" id="KW-1185">Reference proteome</keyword>
<keyword evidence="1" id="KW-1133">Transmembrane helix</keyword>
<dbReference type="AlphaFoldDB" id="A0AAE0HXS8"/>
<evidence type="ECO:0000313" key="3">
    <source>
        <dbReference type="Proteomes" id="UP001283341"/>
    </source>
</evidence>
<keyword evidence="1" id="KW-0472">Membrane</keyword>
<evidence type="ECO:0000256" key="1">
    <source>
        <dbReference type="SAM" id="Phobius"/>
    </source>
</evidence>
<name>A0AAE0HXS8_9PEZI</name>
<feature type="transmembrane region" description="Helical" evidence="1">
    <location>
        <begin position="38"/>
        <end position="58"/>
    </location>
</feature>
<sequence>MNSAHVLMVIPGRLCGVLSMSVRLSWSRSLLLYGRIVMFVRVCLWCFACPYLVLALAAPGQPRGLNHSLDIEDSTLLTPIRLTTIIQGKCKYVF</sequence>
<reference evidence="2" key="2">
    <citation type="submission" date="2023-06" db="EMBL/GenBank/DDBJ databases">
        <authorList>
            <consortium name="Lawrence Berkeley National Laboratory"/>
            <person name="Haridas S."/>
            <person name="Hensen N."/>
            <person name="Bonometti L."/>
            <person name="Westerberg I."/>
            <person name="Brannstrom I.O."/>
            <person name="Guillou S."/>
            <person name="Cros-Aarteil S."/>
            <person name="Calhoun S."/>
            <person name="Kuo A."/>
            <person name="Mondo S."/>
            <person name="Pangilinan J."/>
            <person name="Riley R."/>
            <person name="Labutti K."/>
            <person name="Andreopoulos B."/>
            <person name="Lipzen A."/>
            <person name="Chen C."/>
            <person name="Yanf M."/>
            <person name="Daum C."/>
            <person name="Ng V."/>
            <person name="Clum A."/>
            <person name="Steindorff A."/>
            <person name="Ohm R."/>
            <person name="Martin F."/>
            <person name="Silar P."/>
            <person name="Natvig D."/>
            <person name="Lalanne C."/>
            <person name="Gautier V."/>
            <person name="Ament-Velasquez S.L."/>
            <person name="Kruys A."/>
            <person name="Hutchinson M.I."/>
            <person name="Powell A.J."/>
            <person name="Barry K."/>
            <person name="Miller A.N."/>
            <person name="Grigoriev I.V."/>
            <person name="Debuchy R."/>
            <person name="Gladieux P."/>
            <person name="Thoren M.H."/>
            <person name="Johannesson H."/>
        </authorList>
    </citation>
    <scope>NUCLEOTIDE SEQUENCE</scope>
    <source>
        <strain evidence="2">CBS 118394</strain>
    </source>
</reference>
<protein>
    <submittedName>
        <fullName evidence="2">Uncharacterized protein</fullName>
    </submittedName>
</protein>
<reference evidence="2" key="1">
    <citation type="journal article" date="2023" name="Mol. Phylogenet. Evol.">
        <title>Genome-scale phylogeny and comparative genomics of the fungal order Sordariales.</title>
        <authorList>
            <person name="Hensen N."/>
            <person name="Bonometti L."/>
            <person name="Westerberg I."/>
            <person name="Brannstrom I.O."/>
            <person name="Guillou S."/>
            <person name="Cros-Aarteil S."/>
            <person name="Calhoun S."/>
            <person name="Haridas S."/>
            <person name="Kuo A."/>
            <person name="Mondo S."/>
            <person name="Pangilinan J."/>
            <person name="Riley R."/>
            <person name="LaButti K."/>
            <person name="Andreopoulos B."/>
            <person name="Lipzen A."/>
            <person name="Chen C."/>
            <person name="Yan M."/>
            <person name="Daum C."/>
            <person name="Ng V."/>
            <person name="Clum A."/>
            <person name="Steindorff A."/>
            <person name="Ohm R.A."/>
            <person name="Martin F."/>
            <person name="Silar P."/>
            <person name="Natvig D.O."/>
            <person name="Lalanne C."/>
            <person name="Gautier V."/>
            <person name="Ament-Velasquez S.L."/>
            <person name="Kruys A."/>
            <person name="Hutchinson M.I."/>
            <person name="Powell A.J."/>
            <person name="Barry K."/>
            <person name="Miller A.N."/>
            <person name="Grigoriev I.V."/>
            <person name="Debuchy R."/>
            <person name="Gladieux P."/>
            <person name="Hiltunen Thoren M."/>
            <person name="Johannesson H."/>
        </authorList>
    </citation>
    <scope>NUCLEOTIDE SEQUENCE</scope>
    <source>
        <strain evidence="2">CBS 118394</strain>
    </source>
</reference>
<comment type="caution">
    <text evidence="2">The sequence shown here is derived from an EMBL/GenBank/DDBJ whole genome shotgun (WGS) entry which is preliminary data.</text>
</comment>
<gene>
    <name evidence="2" type="ORF">B0H66DRAFT_321161</name>
</gene>
<keyword evidence="1" id="KW-0812">Transmembrane</keyword>